<evidence type="ECO:0000313" key="1">
    <source>
        <dbReference type="EMBL" id="HIX50004.1"/>
    </source>
</evidence>
<organism evidence="1 2">
    <name type="scientific">Candidatus Borkfalkia faecavium</name>
    <dbReference type="NCBI Taxonomy" id="2838508"/>
    <lineage>
        <taxon>Bacteria</taxon>
        <taxon>Bacillati</taxon>
        <taxon>Bacillota</taxon>
        <taxon>Clostridia</taxon>
        <taxon>Christensenellales</taxon>
        <taxon>Christensenellaceae</taxon>
        <taxon>Candidatus Borkfalkia</taxon>
    </lineage>
</organism>
<dbReference type="EMBL" id="DXEW01000007">
    <property type="protein sequence ID" value="HIX50004.1"/>
    <property type="molecule type" value="Genomic_DNA"/>
</dbReference>
<accession>A0A9D2AUW4</accession>
<evidence type="ECO:0008006" key="3">
    <source>
        <dbReference type="Google" id="ProtNLM"/>
    </source>
</evidence>
<evidence type="ECO:0000313" key="2">
    <source>
        <dbReference type="Proteomes" id="UP000886847"/>
    </source>
</evidence>
<sequence>MKEKMKTEMRFCEICGYPVVNDESGVCMCCERCGWQSCGDNIEYEEKYGISYPMVVPLSRAKMQYREGKPFKPTFEDFIHGLDFYSEMAFTYRRVKYGVCYRSDHSVLFYNARQVWSFPTKDAFYKFASIGGDLLKDIWDQVQEPRYM</sequence>
<proteinExistence type="predicted"/>
<dbReference type="Proteomes" id="UP000886847">
    <property type="component" value="Unassembled WGS sequence"/>
</dbReference>
<gene>
    <name evidence="1" type="ORF">H9851_01855</name>
</gene>
<reference evidence="1" key="2">
    <citation type="submission" date="2021-04" db="EMBL/GenBank/DDBJ databases">
        <authorList>
            <person name="Gilroy R."/>
        </authorList>
    </citation>
    <scope>NUCLEOTIDE SEQUENCE</scope>
    <source>
        <strain evidence="1">2189</strain>
    </source>
</reference>
<protein>
    <recommendedName>
        <fullName evidence="3">Cysteine-rich CPCC domain-containing protein</fullName>
    </recommendedName>
</protein>
<dbReference type="AlphaFoldDB" id="A0A9D2AUW4"/>
<comment type="caution">
    <text evidence="1">The sequence shown here is derived from an EMBL/GenBank/DDBJ whole genome shotgun (WGS) entry which is preliminary data.</text>
</comment>
<reference evidence="1" key="1">
    <citation type="journal article" date="2021" name="PeerJ">
        <title>Extensive microbial diversity within the chicken gut microbiome revealed by metagenomics and culture.</title>
        <authorList>
            <person name="Gilroy R."/>
            <person name="Ravi A."/>
            <person name="Getino M."/>
            <person name="Pursley I."/>
            <person name="Horton D.L."/>
            <person name="Alikhan N.F."/>
            <person name="Baker D."/>
            <person name="Gharbi K."/>
            <person name="Hall N."/>
            <person name="Watson M."/>
            <person name="Adriaenssens E.M."/>
            <person name="Foster-Nyarko E."/>
            <person name="Jarju S."/>
            <person name="Secka A."/>
            <person name="Antonio M."/>
            <person name="Oren A."/>
            <person name="Chaudhuri R.R."/>
            <person name="La Ragione R."/>
            <person name="Hildebrand F."/>
            <person name="Pallen M.J."/>
        </authorList>
    </citation>
    <scope>NUCLEOTIDE SEQUENCE</scope>
    <source>
        <strain evidence="1">2189</strain>
    </source>
</reference>
<name>A0A9D2AUW4_9FIRM</name>